<name>A0A815UM61_ADIRI</name>
<reference evidence="2" key="1">
    <citation type="submission" date="2021-02" db="EMBL/GenBank/DDBJ databases">
        <authorList>
            <person name="Nowell W R."/>
        </authorList>
    </citation>
    <scope>NUCLEOTIDE SEQUENCE</scope>
</reference>
<organism evidence="2 3">
    <name type="scientific">Adineta ricciae</name>
    <name type="common">Rotifer</name>
    <dbReference type="NCBI Taxonomy" id="249248"/>
    <lineage>
        <taxon>Eukaryota</taxon>
        <taxon>Metazoa</taxon>
        <taxon>Spiralia</taxon>
        <taxon>Gnathifera</taxon>
        <taxon>Rotifera</taxon>
        <taxon>Eurotatoria</taxon>
        <taxon>Bdelloidea</taxon>
        <taxon>Adinetida</taxon>
        <taxon>Adinetidae</taxon>
        <taxon>Adineta</taxon>
    </lineage>
</organism>
<dbReference type="AlphaFoldDB" id="A0A815UM61"/>
<comment type="caution">
    <text evidence="2">The sequence shown here is derived from an EMBL/GenBank/DDBJ whole genome shotgun (WGS) entry which is preliminary data.</text>
</comment>
<dbReference type="OrthoDB" id="10493192at2759"/>
<proteinExistence type="predicted"/>
<evidence type="ECO:0000313" key="1">
    <source>
        <dbReference type="EMBL" id="CAF1339560.1"/>
    </source>
</evidence>
<keyword evidence="3" id="KW-1185">Reference proteome</keyword>
<dbReference type="EMBL" id="CAJNOJ010000252">
    <property type="protein sequence ID" value="CAF1339560.1"/>
    <property type="molecule type" value="Genomic_DNA"/>
</dbReference>
<dbReference type="Proteomes" id="UP000663828">
    <property type="component" value="Unassembled WGS sequence"/>
</dbReference>
<evidence type="ECO:0000313" key="2">
    <source>
        <dbReference type="EMBL" id="CAF1515743.1"/>
    </source>
</evidence>
<accession>A0A815UM61</accession>
<gene>
    <name evidence="1" type="ORF">EDS130_LOCUS32657</name>
    <name evidence="2" type="ORF">XAT740_LOCUS40486</name>
</gene>
<dbReference type="Proteomes" id="UP000663852">
    <property type="component" value="Unassembled WGS sequence"/>
</dbReference>
<dbReference type="EMBL" id="CAJNOR010004611">
    <property type="protein sequence ID" value="CAF1515743.1"/>
    <property type="molecule type" value="Genomic_DNA"/>
</dbReference>
<sequence length="140" mass="16302">MLMTMYLTNWAFRRVLSTNDTIIHMSPLSYNSCGCYSLESIFHTTLQCFYNQQCTDSTNAFKSIKMSFLSRSRFTINQTIESLVNELMTEEVKYDIDYRNYFDGCSPSLCIYSYIDEANVIEGVTKLIGWYGSLVRLFVE</sequence>
<protein>
    <submittedName>
        <fullName evidence="2">Uncharacterized protein</fullName>
    </submittedName>
</protein>
<evidence type="ECO:0000313" key="3">
    <source>
        <dbReference type="Proteomes" id="UP000663828"/>
    </source>
</evidence>